<dbReference type="Proteomes" id="UP000037460">
    <property type="component" value="Unassembled WGS sequence"/>
</dbReference>
<dbReference type="PANTHER" id="PTHR45624">
    <property type="entry name" value="MITOCHONDRIAL BASIC AMINO ACIDS TRANSPORTER-RELATED"/>
    <property type="match status" value="1"/>
</dbReference>
<keyword evidence="7" id="KW-0496">Mitochondrion</keyword>
<protein>
    <submittedName>
        <fullName evidence="11">Solute carrier family 25 member 45</fullName>
    </submittedName>
</protein>
<dbReference type="PANTHER" id="PTHR45624:SF4">
    <property type="entry name" value="CONGESTED-LIKE TRACHEA PROTEIN-RELATED"/>
    <property type="match status" value="1"/>
</dbReference>
<evidence type="ECO:0000256" key="6">
    <source>
        <dbReference type="ARBA" id="ARBA00022989"/>
    </source>
</evidence>
<evidence type="ECO:0000313" key="11">
    <source>
        <dbReference type="EMBL" id="KOO35218.1"/>
    </source>
</evidence>
<comment type="caution">
    <text evidence="11">The sequence shown here is derived from an EMBL/GenBank/DDBJ whole genome shotgun (WGS) entry which is preliminary data.</text>
</comment>
<dbReference type="InterPro" id="IPR050567">
    <property type="entry name" value="Mitochondrial_Carrier"/>
</dbReference>
<feature type="repeat" description="Solcar" evidence="9">
    <location>
        <begin position="197"/>
        <end position="280"/>
    </location>
</feature>
<dbReference type="GO" id="GO:0015227">
    <property type="term" value="F:O-acyl-L-carnitine transmembrane transporter activity"/>
    <property type="evidence" value="ECO:0007669"/>
    <property type="project" value="TreeGrafter"/>
</dbReference>
<evidence type="ECO:0000256" key="8">
    <source>
        <dbReference type="ARBA" id="ARBA00023136"/>
    </source>
</evidence>
<keyword evidence="4 9" id="KW-0812">Transmembrane</keyword>
<reference evidence="12" key="1">
    <citation type="journal article" date="2015" name="PLoS Genet.">
        <title>Genome Sequence and Transcriptome Analyses of Chrysochromulina tobin: Metabolic Tools for Enhanced Algal Fitness in the Prominent Order Prymnesiales (Haptophyceae).</title>
        <authorList>
            <person name="Hovde B.T."/>
            <person name="Deodato C.R."/>
            <person name="Hunsperger H.M."/>
            <person name="Ryken S.A."/>
            <person name="Yost W."/>
            <person name="Jha R.K."/>
            <person name="Patterson J."/>
            <person name="Monnat R.J. Jr."/>
            <person name="Barlow S.B."/>
            <person name="Starkenburg S.R."/>
            <person name="Cattolico R.A."/>
        </authorList>
    </citation>
    <scope>NUCLEOTIDE SEQUENCE</scope>
    <source>
        <strain evidence="12">CCMP291</strain>
    </source>
</reference>
<keyword evidence="12" id="KW-1185">Reference proteome</keyword>
<name>A0A0M0K9X8_9EUKA</name>
<dbReference type="Pfam" id="PF00153">
    <property type="entry name" value="Mito_carr"/>
    <property type="match status" value="2"/>
</dbReference>
<dbReference type="OrthoDB" id="193856at2759"/>
<dbReference type="PROSITE" id="PS50920">
    <property type="entry name" value="SOLCAR"/>
    <property type="match status" value="2"/>
</dbReference>
<evidence type="ECO:0000256" key="7">
    <source>
        <dbReference type="ARBA" id="ARBA00023128"/>
    </source>
</evidence>
<dbReference type="GO" id="GO:0006839">
    <property type="term" value="P:mitochondrial transport"/>
    <property type="evidence" value="ECO:0007669"/>
    <property type="project" value="TreeGrafter"/>
</dbReference>
<evidence type="ECO:0000256" key="3">
    <source>
        <dbReference type="ARBA" id="ARBA00022448"/>
    </source>
</evidence>
<dbReference type="GO" id="GO:1902603">
    <property type="term" value="P:carnitine transmembrane transport"/>
    <property type="evidence" value="ECO:0007669"/>
    <property type="project" value="TreeGrafter"/>
</dbReference>
<keyword evidence="5" id="KW-0677">Repeat</keyword>
<comment type="similarity">
    <text evidence="2 10">Belongs to the mitochondrial carrier (TC 2.A.29) family.</text>
</comment>
<dbReference type="InterPro" id="IPR018108">
    <property type="entry name" value="MCP_transmembrane"/>
</dbReference>
<keyword evidence="3 10" id="KW-0813">Transport</keyword>
<dbReference type="AlphaFoldDB" id="A0A0M0K9X8"/>
<evidence type="ECO:0000256" key="2">
    <source>
        <dbReference type="ARBA" id="ARBA00006375"/>
    </source>
</evidence>
<dbReference type="EMBL" id="JWZX01000942">
    <property type="protein sequence ID" value="KOO35218.1"/>
    <property type="molecule type" value="Genomic_DNA"/>
</dbReference>
<dbReference type="GO" id="GO:0031966">
    <property type="term" value="C:mitochondrial membrane"/>
    <property type="evidence" value="ECO:0007669"/>
    <property type="project" value="UniProtKB-SubCell"/>
</dbReference>
<gene>
    <name evidence="11" type="ORF">Ctob_012723</name>
</gene>
<proteinExistence type="inferred from homology"/>
<feature type="repeat" description="Solcar" evidence="9">
    <location>
        <begin position="82"/>
        <end position="177"/>
    </location>
</feature>
<dbReference type="InterPro" id="IPR023395">
    <property type="entry name" value="MCP_dom_sf"/>
</dbReference>
<evidence type="ECO:0000256" key="9">
    <source>
        <dbReference type="PROSITE-ProRule" id="PRU00282"/>
    </source>
</evidence>
<keyword evidence="8 9" id="KW-0472">Membrane</keyword>
<keyword evidence="6" id="KW-1133">Transmembrane helix</keyword>
<dbReference type="SUPFAM" id="SSF103506">
    <property type="entry name" value="Mitochondrial carrier"/>
    <property type="match status" value="1"/>
</dbReference>
<evidence type="ECO:0000256" key="5">
    <source>
        <dbReference type="ARBA" id="ARBA00022737"/>
    </source>
</evidence>
<evidence type="ECO:0000256" key="1">
    <source>
        <dbReference type="ARBA" id="ARBA00004225"/>
    </source>
</evidence>
<evidence type="ECO:0000256" key="10">
    <source>
        <dbReference type="RuleBase" id="RU000488"/>
    </source>
</evidence>
<comment type="subcellular location">
    <subcellularLocation>
        <location evidence="1">Mitochondrion membrane</location>
        <topology evidence="1">Multi-pass membrane protein</topology>
    </subcellularLocation>
</comment>
<accession>A0A0M0K9X8</accession>
<organism evidence="11 12">
    <name type="scientific">Chrysochromulina tobinii</name>
    <dbReference type="NCBI Taxonomy" id="1460289"/>
    <lineage>
        <taxon>Eukaryota</taxon>
        <taxon>Haptista</taxon>
        <taxon>Haptophyta</taxon>
        <taxon>Prymnesiophyceae</taxon>
        <taxon>Prymnesiales</taxon>
        <taxon>Chrysochromulinaceae</taxon>
        <taxon>Chrysochromulina</taxon>
    </lineage>
</organism>
<dbReference type="Gene3D" id="1.50.40.10">
    <property type="entry name" value="Mitochondrial carrier domain"/>
    <property type="match status" value="1"/>
</dbReference>
<sequence>MDASFVAGWVSGVVGLAVTQPIDFLLTKLQSGATAQVNKPPNGLLSMWRGSALMFATVPLNNAMLMYGYGAGKRVGDAYGGESILPVFIGGCTGGFMQSFLQSPVELLKVRLQLAMGKEVPTVSTLTRELLRPSPRGAAAVAPPLPPLLHKGLYATLLRDVVPHGVWFAAYEYSKKHFERRASEAAGLPVGGTPPPLSTVAQLSSGAFAAIAAWVVGYPADVIKTRCQMEGGQASVAEAARAIYAEGGLRAFYNGLGLKLLRAVPMSAVGFFAYEYAMGVLGKLQAKQIP</sequence>
<evidence type="ECO:0000256" key="4">
    <source>
        <dbReference type="ARBA" id="ARBA00022692"/>
    </source>
</evidence>
<evidence type="ECO:0000313" key="12">
    <source>
        <dbReference type="Proteomes" id="UP000037460"/>
    </source>
</evidence>